<gene>
    <name evidence="1" type="ORF">DW016_09305</name>
</gene>
<reference evidence="1 2" key="1">
    <citation type="submission" date="2018-08" db="EMBL/GenBank/DDBJ databases">
        <title>A genome reference for cultivated species of the human gut microbiota.</title>
        <authorList>
            <person name="Zou Y."/>
            <person name="Xue W."/>
            <person name="Luo G."/>
        </authorList>
    </citation>
    <scope>NUCLEOTIDE SEQUENCE [LARGE SCALE GENOMIC DNA]</scope>
    <source>
        <strain evidence="1 2">AF37-2AT</strain>
    </source>
</reference>
<organism evidence="1 2">
    <name type="scientific">Sellimonas intestinalis</name>
    <dbReference type="NCBI Taxonomy" id="1653434"/>
    <lineage>
        <taxon>Bacteria</taxon>
        <taxon>Bacillati</taxon>
        <taxon>Bacillota</taxon>
        <taxon>Clostridia</taxon>
        <taxon>Lachnospirales</taxon>
        <taxon>Lachnospiraceae</taxon>
        <taxon>Sellimonas</taxon>
    </lineage>
</organism>
<evidence type="ECO:0000313" key="2">
    <source>
        <dbReference type="Proteomes" id="UP000261080"/>
    </source>
</evidence>
<dbReference type="EMBL" id="QVLX01000004">
    <property type="protein sequence ID" value="RGE87115.1"/>
    <property type="molecule type" value="Genomic_DNA"/>
</dbReference>
<dbReference type="RefSeq" id="WP_024732206.1">
    <property type="nucleotide sequence ID" value="NZ_CALBAT010000032.1"/>
</dbReference>
<accession>A0A3E3K251</accession>
<sequence length="64" mass="7810">MYEMVKKTLTKICKMNKGMTMKKQETDLQNEKNTLYWLTVERRFYEMGEVHETKNSYNIFSSFL</sequence>
<name>A0A3E3K251_9FIRM</name>
<dbReference type="GeneID" id="97192291"/>
<comment type="caution">
    <text evidence="1">The sequence shown here is derived from an EMBL/GenBank/DDBJ whole genome shotgun (WGS) entry which is preliminary data.</text>
</comment>
<evidence type="ECO:0000313" key="1">
    <source>
        <dbReference type="EMBL" id="RGE87115.1"/>
    </source>
</evidence>
<dbReference type="Proteomes" id="UP000261080">
    <property type="component" value="Unassembled WGS sequence"/>
</dbReference>
<protein>
    <submittedName>
        <fullName evidence="1">Uncharacterized protein</fullName>
    </submittedName>
</protein>
<keyword evidence="2" id="KW-1185">Reference proteome</keyword>
<dbReference type="AlphaFoldDB" id="A0A3E3K251"/>
<proteinExistence type="predicted"/>